<accession>A0A3M2M1X8</accession>
<dbReference type="HAMAP" id="MF_02207">
    <property type="entry name" value="MreB"/>
    <property type="match status" value="1"/>
</dbReference>
<evidence type="ECO:0000256" key="4">
    <source>
        <dbReference type="ARBA" id="ARBA00022960"/>
    </source>
</evidence>
<dbReference type="AlphaFoldDB" id="A0A3M2M1X8"/>
<comment type="subcellular location">
    <subcellularLocation>
        <location evidence="6">Cytoplasm</location>
    </subcellularLocation>
    <text evidence="6">Membrane-associated.</text>
</comment>
<reference evidence="8 9" key="1">
    <citation type="submission" date="2018-10" db="EMBL/GenBank/DDBJ databases">
        <title>Isolation from soil.</title>
        <authorList>
            <person name="Hu J."/>
        </authorList>
    </citation>
    <scope>NUCLEOTIDE SEQUENCE [LARGE SCALE GENOMIC DNA]</scope>
    <source>
        <strain evidence="8 9">NEAU-Ht49</strain>
    </source>
</reference>
<dbReference type="GO" id="GO:0000902">
    <property type="term" value="P:cell morphogenesis"/>
    <property type="evidence" value="ECO:0007669"/>
    <property type="project" value="InterPro"/>
</dbReference>
<evidence type="ECO:0000313" key="8">
    <source>
        <dbReference type="EMBL" id="RMI41068.1"/>
    </source>
</evidence>
<dbReference type="PANTHER" id="PTHR42749:SF1">
    <property type="entry name" value="CELL SHAPE-DETERMINING PROTEIN MREB"/>
    <property type="match status" value="1"/>
</dbReference>
<evidence type="ECO:0000256" key="3">
    <source>
        <dbReference type="ARBA" id="ARBA00022840"/>
    </source>
</evidence>
<proteinExistence type="inferred from homology"/>
<dbReference type="Pfam" id="PF06723">
    <property type="entry name" value="MreB_Mbl"/>
    <property type="match status" value="1"/>
</dbReference>
<dbReference type="GO" id="GO:0008360">
    <property type="term" value="P:regulation of cell shape"/>
    <property type="evidence" value="ECO:0007669"/>
    <property type="project" value="UniProtKB-UniRule"/>
</dbReference>
<feature type="region of interest" description="Disordered" evidence="7">
    <location>
        <begin position="1"/>
        <end position="73"/>
    </location>
</feature>
<name>A0A3M2M1X8_9ACTN</name>
<dbReference type="Gene3D" id="3.30.420.40">
    <property type="match status" value="2"/>
</dbReference>
<evidence type="ECO:0000256" key="5">
    <source>
        <dbReference type="ARBA" id="ARBA00023458"/>
    </source>
</evidence>
<comment type="function">
    <text evidence="6">Forms membrane-associated dynamic filaments that are essential for cell shape determination. Acts by regulating cell wall synthesis and cell elongation, and thus cell shape. A feedback loop between cell geometry and MreB localization may maintain elongated cell shape by targeting cell wall growth to regions of negative cell wall curvature.</text>
</comment>
<evidence type="ECO:0000313" key="9">
    <source>
        <dbReference type="Proteomes" id="UP000282674"/>
    </source>
</evidence>
<dbReference type="EMBL" id="RFFG01000046">
    <property type="protein sequence ID" value="RMI41068.1"/>
    <property type="molecule type" value="Genomic_DNA"/>
</dbReference>
<dbReference type="SUPFAM" id="SSF53067">
    <property type="entry name" value="Actin-like ATPase domain"/>
    <property type="match status" value="2"/>
</dbReference>
<dbReference type="GO" id="GO:0005524">
    <property type="term" value="F:ATP binding"/>
    <property type="evidence" value="ECO:0007669"/>
    <property type="project" value="UniProtKB-KW"/>
</dbReference>
<protein>
    <recommendedName>
        <fullName evidence="6">Cell shape-determining protein MreB</fullName>
    </recommendedName>
</protein>
<evidence type="ECO:0000256" key="7">
    <source>
        <dbReference type="SAM" id="MobiDB-lite"/>
    </source>
</evidence>
<keyword evidence="9" id="KW-1185">Reference proteome</keyword>
<comment type="subunit">
    <text evidence="6">Forms polymers.</text>
</comment>
<keyword evidence="2 6" id="KW-0547">Nucleotide-binding</keyword>
<organism evidence="8 9">
    <name type="scientific">Actinomadura harenae</name>
    <dbReference type="NCBI Taxonomy" id="2483351"/>
    <lineage>
        <taxon>Bacteria</taxon>
        <taxon>Bacillati</taxon>
        <taxon>Actinomycetota</taxon>
        <taxon>Actinomycetes</taxon>
        <taxon>Streptosporangiales</taxon>
        <taxon>Thermomonosporaceae</taxon>
        <taxon>Actinomadura</taxon>
    </lineage>
</organism>
<dbReference type="PRINTS" id="PR01652">
    <property type="entry name" value="SHAPEPROTEIN"/>
</dbReference>
<dbReference type="InterPro" id="IPR043129">
    <property type="entry name" value="ATPase_NBD"/>
</dbReference>
<sequence length="429" mass="45536">MGRTPFRERNDHGHSRVARVPSGPAPYGLPHPGRTAPARPDPGLPAAPGPAAADRRETKRNRRRGTPGRSAAVNPVFSPDIAIDLGSRSVRVHVRGRGKVVAQPPLLATCARTGRMLAAGDSAAEMRRRALPWVRFERPFEAGIPIDTEPASRLLRRLVRAAQGNRPYLVKPRLAVAVPTTLTDVQERALREVLYSVGTRQAHLVPTPMAAALGADLPVEGTHATMVVDVGATATSVAVLAWGGLICAHHSLAGGDALSRAIASLIRHRDGLLIAEQTADEAKLRVGAVRPRARQRTRRMVVHGRNLRTGLPGATVLSSTDVEAAVAGPLAEIVRTVRTALALCPPELSADIIPTGMLLTGGGSRLKGLPLVLREATGLPVRVAADAEDAVVTGVARYLETLPASVRRFYAGSPRLIWPGTKPSWLPAH</sequence>
<dbReference type="InterPro" id="IPR056546">
    <property type="entry name" value="MreB_MamK-like"/>
</dbReference>
<evidence type="ECO:0000256" key="1">
    <source>
        <dbReference type="ARBA" id="ARBA00022490"/>
    </source>
</evidence>
<comment type="caution">
    <text evidence="8">The sequence shown here is derived from an EMBL/GenBank/DDBJ whole genome shotgun (WGS) entry which is preliminary data.</text>
</comment>
<feature type="compositionally biased region" description="Basic and acidic residues" evidence="7">
    <location>
        <begin position="1"/>
        <end position="14"/>
    </location>
</feature>
<evidence type="ECO:0000256" key="2">
    <source>
        <dbReference type="ARBA" id="ARBA00022741"/>
    </source>
</evidence>
<keyword evidence="3 6" id="KW-0067">ATP-binding</keyword>
<keyword evidence="1 6" id="KW-0963">Cytoplasm</keyword>
<comment type="caution">
    <text evidence="6">Lacks conserved residue(s) required for the propagation of feature annotation.</text>
</comment>
<keyword evidence="4 6" id="KW-0133">Cell shape</keyword>
<evidence type="ECO:0000256" key="6">
    <source>
        <dbReference type="HAMAP-Rule" id="MF_02207"/>
    </source>
</evidence>
<dbReference type="GO" id="GO:0005737">
    <property type="term" value="C:cytoplasm"/>
    <property type="evidence" value="ECO:0007669"/>
    <property type="project" value="UniProtKB-SubCell"/>
</dbReference>
<comment type="similarity">
    <text evidence="5 6">Belongs to the FtsA/MreB family.</text>
</comment>
<gene>
    <name evidence="6" type="primary">mreB</name>
    <name evidence="8" type="ORF">EBO15_24120</name>
</gene>
<dbReference type="InterPro" id="IPR004753">
    <property type="entry name" value="MreB"/>
</dbReference>
<feature type="compositionally biased region" description="Pro residues" evidence="7">
    <location>
        <begin position="39"/>
        <end position="48"/>
    </location>
</feature>
<dbReference type="Proteomes" id="UP000282674">
    <property type="component" value="Unassembled WGS sequence"/>
</dbReference>
<dbReference type="PANTHER" id="PTHR42749">
    <property type="entry name" value="CELL SHAPE-DETERMINING PROTEIN MREB"/>
    <property type="match status" value="1"/>
</dbReference>